<dbReference type="EMBL" id="BAEO01000050">
    <property type="protein sequence ID" value="GAC20241.1"/>
    <property type="molecule type" value="Genomic_DNA"/>
</dbReference>
<dbReference type="OrthoDB" id="8447707at2"/>
<protein>
    <recommendedName>
        <fullName evidence="4">MotA/TolQ/ExbB proton channel domain-containing protein</fullName>
    </recommendedName>
</protein>
<feature type="transmembrane region" description="Helical" evidence="1">
    <location>
        <begin position="12"/>
        <end position="31"/>
    </location>
</feature>
<feature type="transmembrane region" description="Helical" evidence="1">
    <location>
        <begin position="129"/>
        <end position="150"/>
    </location>
</feature>
<organism evidence="2 3">
    <name type="scientific">Paraglaciecola arctica BSs20135</name>
    <dbReference type="NCBI Taxonomy" id="493475"/>
    <lineage>
        <taxon>Bacteria</taxon>
        <taxon>Pseudomonadati</taxon>
        <taxon>Pseudomonadota</taxon>
        <taxon>Gammaproteobacteria</taxon>
        <taxon>Alteromonadales</taxon>
        <taxon>Alteromonadaceae</taxon>
        <taxon>Paraglaciecola</taxon>
    </lineage>
</organism>
<sequence length="160" mass="17024">MLALKALPSTSNAIGLFFGTGIILLAVASYLTQMPVLDLVTWLQNVFSWSFVIIFSALFSLAVVAGASIKAGKNNEFLYDAGLQAANGISTLALTFTLLGISLGIGTLSEQPLTPSSVNDIIGELTKQFSMAFMTTVVGLPSSAILRAWVSLRYTKIEKE</sequence>
<evidence type="ECO:0000256" key="1">
    <source>
        <dbReference type="SAM" id="Phobius"/>
    </source>
</evidence>
<dbReference type="STRING" id="493475.GARC_3282"/>
<name>K6Y8H3_9ALTE</name>
<comment type="caution">
    <text evidence="2">The sequence shown here is derived from an EMBL/GenBank/DDBJ whole genome shotgun (WGS) entry which is preliminary data.</text>
</comment>
<dbReference type="eggNOG" id="ENOG5032S85">
    <property type="taxonomic scope" value="Bacteria"/>
</dbReference>
<keyword evidence="3" id="KW-1185">Reference proteome</keyword>
<keyword evidence="1" id="KW-0472">Membrane</keyword>
<evidence type="ECO:0008006" key="4">
    <source>
        <dbReference type="Google" id="ProtNLM"/>
    </source>
</evidence>
<dbReference type="RefSeq" id="WP_007621981.1">
    <property type="nucleotide sequence ID" value="NZ_BAEO01000050.1"/>
</dbReference>
<dbReference type="AlphaFoldDB" id="K6Y8H3"/>
<dbReference type="Proteomes" id="UP000006327">
    <property type="component" value="Unassembled WGS sequence"/>
</dbReference>
<evidence type="ECO:0000313" key="2">
    <source>
        <dbReference type="EMBL" id="GAC20241.1"/>
    </source>
</evidence>
<feature type="transmembrane region" description="Helical" evidence="1">
    <location>
        <begin position="89"/>
        <end position="109"/>
    </location>
</feature>
<accession>K6Y8H3</accession>
<proteinExistence type="predicted"/>
<gene>
    <name evidence="2" type="ORF">GARC_3282</name>
</gene>
<keyword evidence="1" id="KW-0812">Transmembrane</keyword>
<evidence type="ECO:0000313" key="3">
    <source>
        <dbReference type="Proteomes" id="UP000006327"/>
    </source>
</evidence>
<feature type="transmembrane region" description="Helical" evidence="1">
    <location>
        <begin position="46"/>
        <end position="69"/>
    </location>
</feature>
<keyword evidence="1" id="KW-1133">Transmembrane helix</keyword>
<reference evidence="2 3" key="1">
    <citation type="journal article" date="2017" name="Antonie Van Leeuwenhoek">
        <title>Rhizobium rhizosphaerae sp. nov., a novel species isolated from rice rhizosphere.</title>
        <authorList>
            <person name="Zhao J.J."/>
            <person name="Zhang J."/>
            <person name="Zhang R.J."/>
            <person name="Zhang C.W."/>
            <person name="Yin H.Q."/>
            <person name="Zhang X.X."/>
        </authorList>
    </citation>
    <scope>NUCLEOTIDE SEQUENCE [LARGE SCALE GENOMIC DNA]</scope>
    <source>
        <strain evidence="2 3">BSs20135</strain>
    </source>
</reference>